<dbReference type="Proteomes" id="UP001055125">
    <property type="component" value="Unassembled WGS sequence"/>
</dbReference>
<sequence>MSDDFDRLRDEFRRFRMVLARMVEASDAVLQGTSVAKALINDGVPAGKGSLFQLQLNHEIRVFEKRQELTRLMQRYDRLQGSFSTI</sequence>
<keyword evidence="2" id="KW-1185">Reference proteome</keyword>
<comment type="caution">
    <text evidence="1">The sequence shown here is derived from an EMBL/GenBank/DDBJ whole genome shotgun (WGS) entry which is preliminary data.</text>
</comment>
<name>A0ABQ4S083_9HYPH</name>
<evidence type="ECO:0000313" key="1">
    <source>
        <dbReference type="EMBL" id="GJD95842.1"/>
    </source>
</evidence>
<dbReference type="RefSeq" id="WP_238244977.1">
    <property type="nucleotide sequence ID" value="NZ_BPQP01000048.1"/>
</dbReference>
<reference evidence="1" key="2">
    <citation type="submission" date="2021-08" db="EMBL/GenBank/DDBJ databases">
        <authorList>
            <person name="Tani A."/>
            <person name="Ola A."/>
            <person name="Ogura Y."/>
            <person name="Katsura K."/>
            <person name="Hayashi T."/>
        </authorList>
    </citation>
    <scope>NUCLEOTIDE SEQUENCE</scope>
    <source>
        <strain evidence="1">DSM 19015</strain>
    </source>
</reference>
<organism evidence="1 2">
    <name type="scientific">Methylobacterium iners</name>
    <dbReference type="NCBI Taxonomy" id="418707"/>
    <lineage>
        <taxon>Bacteria</taxon>
        <taxon>Pseudomonadati</taxon>
        <taxon>Pseudomonadota</taxon>
        <taxon>Alphaproteobacteria</taxon>
        <taxon>Hyphomicrobiales</taxon>
        <taxon>Methylobacteriaceae</taxon>
        <taxon>Methylobacterium</taxon>
    </lineage>
</organism>
<accession>A0ABQ4S083</accession>
<gene>
    <name evidence="1" type="ORF">OCOJLMKI_3058</name>
</gene>
<protein>
    <submittedName>
        <fullName evidence="1">Uncharacterized protein</fullName>
    </submittedName>
</protein>
<evidence type="ECO:0000313" key="2">
    <source>
        <dbReference type="Proteomes" id="UP001055125"/>
    </source>
</evidence>
<dbReference type="EMBL" id="BPQP01000048">
    <property type="protein sequence ID" value="GJD95842.1"/>
    <property type="molecule type" value="Genomic_DNA"/>
</dbReference>
<proteinExistence type="predicted"/>
<reference evidence="1" key="1">
    <citation type="journal article" date="2021" name="Front. Microbiol.">
        <title>Comprehensive Comparative Genomics and Phenotyping of Methylobacterium Species.</title>
        <authorList>
            <person name="Alessa O."/>
            <person name="Ogura Y."/>
            <person name="Fujitani Y."/>
            <person name="Takami H."/>
            <person name="Hayashi T."/>
            <person name="Sahin N."/>
            <person name="Tani A."/>
        </authorList>
    </citation>
    <scope>NUCLEOTIDE SEQUENCE</scope>
    <source>
        <strain evidence="1">DSM 19015</strain>
    </source>
</reference>